<evidence type="ECO:0000313" key="1">
    <source>
        <dbReference type="EMBL" id="GIX70479.1"/>
    </source>
</evidence>
<accession>A0AAV4MDI2</accession>
<organism evidence="1 2">
    <name type="scientific">Caerostris extrusa</name>
    <name type="common">Bark spider</name>
    <name type="synonym">Caerostris bankana</name>
    <dbReference type="NCBI Taxonomy" id="172846"/>
    <lineage>
        <taxon>Eukaryota</taxon>
        <taxon>Metazoa</taxon>
        <taxon>Ecdysozoa</taxon>
        <taxon>Arthropoda</taxon>
        <taxon>Chelicerata</taxon>
        <taxon>Arachnida</taxon>
        <taxon>Araneae</taxon>
        <taxon>Araneomorphae</taxon>
        <taxon>Entelegynae</taxon>
        <taxon>Araneoidea</taxon>
        <taxon>Araneidae</taxon>
        <taxon>Caerostris</taxon>
    </lineage>
</organism>
<sequence>MSILKESDSFRTQNLQMLSVNDLWARHINTARELHQRGGRVGDFHESSNKEKFTLCRVGTSGLIVTYAAPCPRRRALGAERGEETPRVDVFARKTAAATRRCGCPVAETKG</sequence>
<proteinExistence type="predicted"/>
<name>A0AAV4MDI2_CAEEX</name>
<dbReference type="EMBL" id="BPLR01019681">
    <property type="protein sequence ID" value="GIX70479.1"/>
    <property type="molecule type" value="Genomic_DNA"/>
</dbReference>
<reference evidence="1 2" key="1">
    <citation type="submission" date="2021-06" db="EMBL/GenBank/DDBJ databases">
        <title>Caerostris extrusa draft genome.</title>
        <authorList>
            <person name="Kono N."/>
            <person name="Arakawa K."/>
        </authorList>
    </citation>
    <scope>NUCLEOTIDE SEQUENCE [LARGE SCALE GENOMIC DNA]</scope>
</reference>
<gene>
    <name evidence="1" type="ORF">CEXT_278681</name>
</gene>
<evidence type="ECO:0000313" key="2">
    <source>
        <dbReference type="Proteomes" id="UP001054945"/>
    </source>
</evidence>
<dbReference type="AlphaFoldDB" id="A0AAV4MDI2"/>
<keyword evidence="2" id="KW-1185">Reference proteome</keyword>
<dbReference type="Proteomes" id="UP001054945">
    <property type="component" value="Unassembled WGS sequence"/>
</dbReference>
<protein>
    <submittedName>
        <fullName evidence="1">Uncharacterized protein</fullName>
    </submittedName>
</protein>
<comment type="caution">
    <text evidence="1">The sequence shown here is derived from an EMBL/GenBank/DDBJ whole genome shotgun (WGS) entry which is preliminary data.</text>
</comment>